<dbReference type="OrthoDB" id="276989at2759"/>
<dbReference type="GO" id="GO:0031390">
    <property type="term" value="C:Ctf18 RFC-like complex"/>
    <property type="evidence" value="ECO:0007669"/>
    <property type="project" value="InterPro"/>
</dbReference>
<comment type="similarity">
    <text evidence="1">Belongs to the DCC1 family.</text>
</comment>
<dbReference type="STRING" id="930992.A0A0D0ASE0"/>
<dbReference type="GO" id="GO:0006260">
    <property type="term" value="P:DNA replication"/>
    <property type="evidence" value="ECO:0007669"/>
    <property type="project" value="UniProtKB-KW"/>
</dbReference>
<reference evidence="3 4" key="1">
    <citation type="submission" date="2014-04" db="EMBL/GenBank/DDBJ databases">
        <authorList>
            <consortium name="DOE Joint Genome Institute"/>
            <person name="Kuo A."/>
            <person name="Ruytinx J."/>
            <person name="Rineau F."/>
            <person name="Colpaert J."/>
            <person name="Kohler A."/>
            <person name="Nagy L.G."/>
            <person name="Floudas D."/>
            <person name="Copeland A."/>
            <person name="Barry K.W."/>
            <person name="Cichocki N."/>
            <person name="Veneault-Fourrey C."/>
            <person name="LaButti K."/>
            <person name="Lindquist E.A."/>
            <person name="Lipzen A."/>
            <person name="Lundell T."/>
            <person name="Morin E."/>
            <person name="Murat C."/>
            <person name="Sun H."/>
            <person name="Tunlid A."/>
            <person name="Henrissat B."/>
            <person name="Grigoriev I.V."/>
            <person name="Hibbett D.S."/>
            <person name="Martin F."/>
            <person name="Nordberg H.P."/>
            <person name="Cantor M.N."/>
            <person name="Hua S.X."/>
        </authorList>
    </citation>
    <scope>NUCLEOTIDE SEQUENCE [LARGE SCALE GENOMIC DNA]</scope>
    <source>
        <strain evidence="3 4">UH-Slu-Lm8-n1</strain>
    </source>
</reference>
<name>A0A0D0ASE0_9AGAM</name>
<dbReference type="PANTHER" id="PTHR13395">
    <property type="entry name" value="SISTER CHROMATID COHESION PROTEIN DCC1-RELATED"/>
    <property type="match status" value="1"/>
</dbReference>
<dbReference type="AlphaFoldDB" id="A0A0D0ASE0"/>
<protein>
    <recommendedName>
        <fullName evidence="5">Sister chromatid cohesion protein DCC1</fullName>
    </recommendedName>
</protein>
<gene>
    <name evidence="3" type="ORF">CY34DRAFT_26114</name>
</gene>
<reference evidence="4" key="2">
    <citation type="submission" date="2015-01" db="EMBL/GenBank/DDBJ databases">
        <title>Evolutionary Origins and Diversification of the Mycorrhizal Mutualists.</title>
        <authorList>
            <consortium name="DOE Joint Genome Institute"/>
            <consortium name="Mycorrhizal Genomics Consortium"/>
            <person name="Kohler A."/>
            <person name="Kuo A."/>
            <person name="Nagy L.G."/>
            <person name="Floudas D."/>
            <person name="Copeland A."/>
            <person name="Barry K.W."/>
            <person name="Cichocki N."/>
            <person name="Veneault-Fourrey C."/>
            <person name="LaButti K."/>
            <person name="Lindquist E.A."/>
            <person name="Lipzen A."/>
            <person name="Lundell T."/>
            <person name="Morin E."/>
            <person name="Murat C."/>
            <person name="Riley R."/>
            <person name="Ohm R."/>
            <person name="Sun H."/>
            <person name="Tunlid A."/>
            <person name="Henrissat B."/>
            <person name="Grigoriev I.V."/>
            <person name="Hibbett D.S."/>
            <person name="Martin F."/>
        </authorList>
    </citation>
    <scope>NUCLEOTIDE SEQUENCE [LARGE SCALE GENOMIC DNA]</scope>
    <source>
        <strain evidence="4">UH-Slu-Lm8-n1</strain>
    </source>
</reference>
<dbReference type="EMBL" id="KN835471">
    <property type="protein sequence ID" value="KIK37167.1"/>
    <property type="molecule type" value="Genomic_DNA"/>
</dbReference>
<dbReference type="GO" id="GO:0034088">
    <property type="term" value="P:maintenance of mitotic sister chromatid cohesion"/>
    <property type="evidence" value="ECO:0007669"/>
    <property type="project" value="TreeGrafter"/>
</dbReference>
<keyword evidence="4" id="KW-1185">Reference proteome</keyword>
<evidence type="ECO:0000256" key="1">
    <source>
        <dbReference type="ARBA" id="ARBA00007017"/>
    </source>
</evidence>
<sequence length="377" mass="42646">MSELDLRLSTATAQDTGSFRLLELPPELCQIIESASEKTARWIFLSTTVTPSLFIKGHPTEDAVLCTSEKTYAVRSVVLSNTVLVVTPSRSDPDGTVHIRDQLHEILELVPVVPKLHKLSILLRDMEYDEGDEDRQATMPKYSYDQARSEIQASEAEFSRGLKDRRILILEGQLRPIAPAHLSTILELLLNYLISLSLSYQAAVVEELVSVLADEHEIPRAVSNQVISWFGDVKDGLWKMDADAVIRELGIGILRHHRHNPISENEFLKKWKNVVGDTFESSVKLTLLSGDYLRNLSSIGEETTLTYFPSSALPVDPAARFVELFLTRQRWKHEEIEHFLLDIAVNSKERDKLLLKHARALTDSEGVWYTARVSYSN</sequence>
<keyword evidence="2" id="KW-0235">DNA replication</keyword>
<dbReference type="GO" id="GO:0000785">
    <property type="term" value="C:chromatin"/>
    <property type="evidence" value="ECO:0007669"/>
    <property type="project" value="TreeGrafter"/>
</dbReference>
<evidence type="ECO:0008006" key="5">
    <source>
        <dbReference type="Google" id="ProtNLM"/>
    </source>
</evidence>
<organism evidence="3 4">
    <name type="scientific">Suillus luteus UH-Slu-Lm8-n1</name>
    <dbReference type="NCBI Taxonomy" id="930992"/>
    <lineage>
        <taxon>Eukaryota</taxon>
        <taxon>Fungi</taxon>
        <taxon>Dikarya</taxon>
        <taxon>Basidiomycota</taxon>
        <taxon>Agaricomycotina</taxon>
        <taxon>Agaricomycetes</taxon>
        <taxon>Agaricomycetidae</taxon>
        <taxon>Boletales</taxon>
        <taxon>Suillineae</taxon>
        <taxon>Suillaceae</taxon>
        <taxon>Suillus</taxon>
    </lineage>
</organism>
<evidence type="ECO:0000313" key="3">
    <source>
        <dbReference type="EMBL" id="KIK37167.1"/>
    </source>
</evidence>
<dbReference type="InterPro" id="IPR019128">
    <property type="entry name" value="Dcc1"/>
</dbReference>
<accession>A0A0D0ASE0</accession>
<dbReference type="FunCoup" id="A0A0D0ASE0">
    <property type="interactions" value="280"/>
</dbReference>
<dbReference type="HOGENOM" id="CLU_034504_0_0_1"/>
<evidence type="ECO:0000313" key="4">
    <source>
        <dbReference type="Proteomes" id="UP000054485"/>
    </source>
</evidence>
<dbReference type="Proteomes" id="UP000054485">
    <property type="component" value="Unassembled WGS sequence"/>
</dbReference>
<evidence type="ECO:0000256" key="2">
    <source>
        <dbReference type="ARBA" id="ARBA00022705"/>
    </source>
</evidence>
<dbReference type="GO" id="GO:0000775">
    <property type="term" value="C:chromosome, centromeric region"/>
    <property type="evidence" value="ECO:0007669"/>
    <property type="project" value="TreeGrafter"/>
</dbReference>
<dbReference type="InParanoid" id="A0A0D0ASE0"/>
<proteinExistence type="inferred from homology"/>
<dbReference type="PANTHER" id="PTHR13395:SF6">
    <property type="entry name" value="SISTER CHROMATID COHESION PROTEIN DCC1"/>
    <property type="match status" value="1"/>
</dbReference>
<dbReference type="Pfam" id="PF09724">
    <property type="entry name" value="Dcc1"/>
    <property type="match status" value="1"/>
</dbReference>